<proteinExistence type="inferred from homology"/>
<dbReference type="GO" id="GO:0043190">
    <property type="term" value="C:ATP-binding cassette (ABC) transporter complex"/>
    <property type="evidence" value="ECO:0007669"/>
    <property type="project" value="TreeGrafter"/>
</dbReference>
<dbReference type="PROSITE" id="PS50893">
    <property type="entry name" value="ABC_TRANSPORTER_2"/>
    <property type="match status" value="2"/>
</dbReference>
<dbReference type="InterPro" id="IPR017871">
    <property type="entry name" value="ABC_transporter-like_CS"/>
</dbReference>
<sequence length="462" mass="51633">MVFLLQSISISDLNFAYDEQVIIKNLSANFTPDKLHLLIGENGAGKSTLLKIIAGLLPKFGGKLSGNITTNLKASMMFQDPELQFALPTAYDELIFTLENIGVSRETYKNKITESAQFTGITSLLKRPLNQLSGGEKQKVALAILLAMDSDLLLLDEPFASCDLASRKSILLKLKQLVKAGKTVIIVDHDLPDYETLAAEIWLFENKQLHHLTSNERASLFHHLKQPINANFALPKEQNSLFTFSNTVIKHKLPLIEVSNQAIYQGKITLLTGENGAGKTTLFKTLTKMHPYTGNLTYQTKEVKKWRLKHYLSHVAQVFQETNNQFLEITVKEELALSQKAQVNPYFTPEKLTEVLDTLGLNKLLNHSVYTLSGGQKKKLQILLMLLSNHEVLLLDEPLAGLDSSSRAIIINLLAEVQKQTKQTFVIISHQISELAPICDYHLVLAKKDLTYIQNGGESLES</sequence>
<protein>
    <submittedName>
        <fullName evidence="10">ABC-type cobalt transport system, ATPase component</fullName>
    </submittedName>
</protein>
<dbReference type="STRING" id="1122152.GCA_000425905_01383"/>
<accession>A0A0R1S014</accession>
<dbReference type="Pfam" id="PF00005">
    <property type="entry name" value="ABC_tran"/>
    <property type="match status" value="2"/>
</dbReference>
<feature type="domain" description="ABC transporter" evidence="9">
    <location>
        <begin position="235"/>
        <end position="462"/>
    </location>
</feature>
<dbReference type="InterPro" id="IPR003439">
    <property type="entry name" value="ABC_transporter-like_ATP-bd"/>
</dbReference>
<dbReference type="Proteomes" id="UP000051931">
    <property type="component" value="Unassembled WGS sequence"/>
</dbReference>
<dbReference type="CDD" id="cd03225">
    <property type="entry name" value="ABC_cobalt_CbiO_domain1"/>
    <property type="match status" value="2"/>
</dbReference>
<keyword evidence="6" id="KW-0067">ATP-binding</keyword>
<evidence type="ECO:0000256" key="2">
    <source>
        <dbReference type="ARBA" id="ARBA00005417"/>
    </source>
</evidence>
<dbReference type="eggNOG" id="COG0488">
    <property type="taxonomic scope" value="Bacteria"/>
</dbReference>
<dbReference type="InterPro" id="IPR050095">
    <property type="entry name" value="ECF_ABC_transporter_ATP-bd"/>
</dbReference>
<feature type="domain" description="ABC transporter" evidence="9">
    <location>
        <begin position="8"/>
        <end position="231"/>
    </location>
</feature>
<dbReference type="PANTHER" id="PTHR43553">
    <property type="entry name" value="HEAVY METAL TRANSPORTER"/>
    <property type="match status" value="1"/>
</dbReference>
<evidence type="ECO:0000259" key="9">
    <source>
        <dbReference type="PROSITE" id="PS50893"/>
    </source>
</evidence>
<comment type="similarity">
    <text evidence="2">Belongs to the ABC transporter superfamily.</text>
</comment>
<keyword evidence="7" id="KW-1278">Translocase</keyword>
<dbReference type="AlphaFoldDB" id="A0A0R1S014"/>
<keyword evidence="8" id="KW-0472">Membrane</keyword>
<evidence type="ECO:0000256" key="3">
    <source>
        <dbReference type="ARBA" id="ARBA00022448"/>
    </source>
</evidence>
<organism evidence="10 11">
    <name type="scientific">Lactobacillus psittaci DSM 15354</name>
    <dbReference type="NCBI Taxonomy" id="1122152"/>
    <lineage>
        <taxon>Bacteria</taxon>
        <taxon>Bacillati</taxon>
        <taxon>Bacillota</taxon>
        <taxon>Bacilli</taxon>
        <taxon>Lactobacillales</taxon>
        <taxon>Lactobacillaceae</taxon>
        <taxon>Lactobacillus</taxon>
    </lineage>
</organism>
<evidence type="ECO:0000256" key="6">
    <source>
        <dbReference type="ARBA" id="ARBA00022840"/>
    </source>
</evidence>
<keyword evidence="3" id="KW-0813">Transport</keyword>
<reference evidence="10 11" key="1">
    <citation type="journal article" date="2015" name="Genome Announc.">
        <title>Expanding the biotechnology potential of lactobacilli through comparative genomics of 213 strains and associated genera.</title>
        <authorList>
            <person name="Sun Z."/>
            <person name="Harris H.M."/>
            <person name="McCann A."/>
            <person name="Guo C."/>
            <person name="Argimon S."/>
            <person name="Zhang W."/>
            <person name="Yang X."/>
            <person name="Jeffery I.B."/>
            <person name="Cooney J.C."/>
            <person name="Kagawa T.F."/>
            <person name="Liu W."/>
            <person name="Song Y."/>
            <person name="Salvetti E."/>
            <person name="Wrobel A."/>
            <person name="Rasinkangas P."/>
            <person name="Parkhill J."/>
            <person name="Rea M.C."/>
            <person name="O'Sullivan O."/>
            <person name="Ritari J."/>
            <person name="Douillard F.P."/>
            <person name="Paul Ross R."/>
            <person name="Yang R."/>
            <person name="Briner A.E."/>
            <person name="Felis G.E."/>
            <person name="de Vos W.M."/>
            <person name="Barrangou R."/>
            <person name="Klaenhammer T.R."/>
            <person name="Caufield P.W."/>
            <person name="Cui Y."/>
            <person name="Zhang H."/>
            <person name="O'Toole P.W."/>
        </authorList>
    </citation>
    <scope>NUCLEOTIDE SEQUENCE [LARGE SCALE GENOMIC DNA]</scope>
    <source>
        <strain evidence="10 11">DSM 15354</strain>
    </source>
</reference>
<evidence type="ECO:0000313" key="10">
    <source>
        <dbReference type="EMBL" id="KRL61918.1"/>
    </source>
</evidence>
<evidence type="ECO:0000256" key="8">
    <source>
        <dbReference type="ARBA" id="ARBA00023136"/>
    </source>
</evidence>
<dbReference type="SUPFAM" id="SSF52540">
    <property type="entry name" value="P-loop containing nucleoside triphosphate hydrolases"/>
    <property type="match status" value="2"/>
</dbReference>
<comment type="subcellular location">
    <subcellularLocation>
        <location evidence="1">Cell membrane</location>
        <topology evidence="1">Peripheral membrane protein</topology>
    </subcellularLocation>
</comment>
<dbReference type="InterPro" id="IPR003593">
    <property type="entry name" value="AAA+_ATPase"/>
</dbReference>
<evidence type="ECO:0000256" key="1">
    <source>
        <dbReference type="ARBA" id="ARBA00004202"/>
    </source>
</evidence>
<evidence type="ECO:0000256" key="5">
    <source>
        <dbReference type="ARBA" id="ARBA00022741"/>
    </source>
</evidence>
<evidence type="ECO:0000313" key="11">
    <source>
        <dbReference type="Proteomes" id="UP000051931"/>
    </source>
</evidence>
<evidence type="ECO:0000256" key="4">
    <source>
        <dbReference type="ARBA" id="ARBA00022475"/>
    </source>
</evidence>
<comment type="caution">
    <text evidence="10">The sequence shown here is derived from an EMBL/GenBank/DDBJ whole genome shotgun (WGS) entry which is preliminary data.</text>
</comment>
<dbReference type="Gene3D" id="3.40.50.300">
    <property type="entry name" value="P-loop containing nucleotide triphosphate hydrolases"/>
    <property type="match status" value="2"/>
</dbReference>
<keyword evidence="4" id="KW-1003">Cell membrane</keyword>
<dbReference type="EMBL" id="AZFB01000015">
    <property type="protein sequence ID" value="KRL61918.1"/>
    <property type="molecule type" value="Genomic_DNA"/>
</dbReference>
<dbReference type="GO" id="GO:0016887">
    <property type="term" value="F:ATP hydrolysis activity"/>
    <property type="evidence" value="ECO:0007669"/>
    <property type="project" value="InterPro"/>
</dbReference>
<dbReference type="SMART" id="SM00382">
    <property type="entry name" value="AAA"/>
    <property type="match status" value="2"/>
</dbReference>
<dbReference type="PANTHER" id="PTHR43553:SF27">
    <property type="entry name" value="ENERGY-COUPLING FACTOR TRANSPORTER ATP-BINDING PROTEIN ECFA2"/>
    <property type="match status" value="1"/>
</dbReference>
<keyword evidence="5" id="KW-0547">Nucleotide-binding</keyword>
<dbReference type="PATRIC" id="fig|1122152.4.peg.423"/>
<name>A0A0R1S014_9LACO</name>
<dbReference type="GO" id="GO:0005524">
    <property type="term" value="F:ATP binding"/>
    <property type="evidence" value="ECO:0007669"/>
    <property type="project" value="UniProtKB-KW"/>
</dbReference>
<dbReference type="InterPro" id="IPR015856">
    <property type="entry name" value="ABC_transpr_CbiO/EcfA_su"/>
</dbReference>
<dbReference type="GO" id="GO:0042626">
    <property type="term" value="F:ATPase-coupled transmembrane transporter activity"/>
    <property type="evidence" value="ECO:0007669"/>
    <property type="project" value="TreeGrafter"/>
</dbReference>
<dbReference type="PROSITE" id="PS00211">
    <property type="entry name" value="ABC_TRANSPORTER_1"/>
    <property type="match status" value="2"/>
</dbReference>
<gene>
    <name evidence="10" type="ORF">FC23_GL000416</name>
</gene>
<keyword evidence="11" id="KW-1185">Reference proteome</keyword>
<dbReference type="InterPro" id="IPR027417">
    <property type="entry name" value="P-loop_NTPase"/>
</dbReference>
<evidence type="ECO:0000256" key="7">
    <source>
        <dbReference type="ARBA" id="ARBA00022967"/>
    </source>
</evidence>